<dbReference type="EMBL" id="BSXN01000141">
    <property type="protein sequence ID" value="GME67303.1"/>
    <property type="molecule type" value="Genomic_DNA"/>
</dbReference>
<evidence type="ECO:0000313" key="3">
    <source>
        <dbReference type="Proteomes" id="UP001165120"/>
    </source>
</evidence>
<dbReference type="SUPFAM" id="SSF48452">
    <property type="entry name" value="TPR-like"/>
    <property type="match status" value="1"/>
</dbReference>
<dbReference type="Gene3D" id="1.25.40.10">
    <property type="entry name" value="Tetratricopeptide repeat domain"/>
    <property type="match status" value="2"/>
</dbReference>
<dbReference type="InterPro" id="IPR011990">
    <property type="entry name" value="TPR-like_helical_dom_sf"/>
</dbReference>
<dbReference type="PANTHER" id="PTHR31975">
    <property type="entry name" value="BUD SITE SELECTION PROTEIN 7-RELATED"/>
    <property type="match status" value="1"/>
</dbReference>
<dbReference type="Proteomes" id="UP001165120">
    <property type="component" value="Unassembled WGS sequence"/>
</dbReference>
<dbReference type="PANTHER" id="PTHR31975:SF1">
    <property type="entry name" value="BUD SITE SELECTION PROTEIN 7-RELATED"/>
    <property type="match status" value="1"/>
</dbReference>
<feature type="region of interest" description="Disordered" evidence="1">
    <location>
        <begin position="627"/>
        <end position="656"/>
    </location>
</feature>
<dbReference type="InterPro" id="IPR015374">
    <property type="entry name" value="ChAPs"/>
</dbReference>
<feature type="compositionally biased region" description="Low complexity" evidence="1">
    <location>
        <begin position="518"/>
        <end position="539"/>
    </location>
</feature>
<sequence length="809" mass="91567">MSTDNSRASISLSKFGNLPVKQGFDGTNGSTTNGNVKKTGLNIIFPIIKEKVLSESIQLRTDILPELRELGPPDLVHLSRYNKKTSKEIGEYHYVTGIDVSSLSAPLMYLKTIQLNTNELNNVSKKTPPKSTHPSIATYCVYNCFSKGDLRIRYQFPGTPQPIVQFFPSNSKKNMINIENSKSELWIESYVSGIIRSILFGDDISRQLPGMCKFNPFTSTNSAKEAVRLLVKYIPKGVLVGCSDLINQPSLICNNLVDSLIELLKITELYELAINCIYELEEFNQNEQYQILIVKILILQGEQLKAVRIMYDYLKSYPRDGLMLNEQAKYLLSKNRSDLALIPSKRAVESLPGEFECWSTLVECYIMLKDYSNALLSLNSCPMYSTKKKDIFKAIKPGDFSFPFPAEGSYTKIWQDAEDIGCMSGLGGIVEFSPLVQVENVNPIYLQVYNSVKLHSTFKKAYDFLSIIARQKGWSELLRLRSNVFVMEDEYHSLILNEQKQEQKEHLEYLKSSSQLQLNQQQTGSSNNTSNTSNTNHLTVDSINGSNADFNNGNGNVYDSTTTSNIENGGEFIRGRSSSLSFVKKRRNSSQVSKFRSKRLSERWLDSLFLIFYEELRSVLMYEMENNSSSGNSNGGGNGRRRSERSGDSVENDGNGAVSQEVTQHIALEWELIGAACFRAHHYDSGIVAYKTCLEGRFSLFASTQLLKYYLNLKESPVEFIRLNPSVVNRPNSFIKNDYILNLLVKHLAWNYRWYGEFSVLSIKVLKILLEEEGGSFIQTTVGVIFENEGITSVVDKLINWIEQFDNNV</sequence>
<protein>
    <submittedName>
        <fullName evidence="2">Unnamed protein product</fullName>
    </submittedName>
</protein>
<comment type="caution">
    <text evidence="2">The sequence shown here is derived from an EMBL/GenBank/DDBJ whole genome shotgun (WGS) entry which is preliminary data.</text>
</comment>
<dbReference type="GO" id="GO:0006893">
    <property type="term" value="P:Golgi to plasma membrane transport"/>
    <property type="evidence" value="ECO:0007669"/>
    <property type="project" value="TreeGrafter"/>
</dbReference>
<name>A0A9W6SU66_CANBO</name>
<keyword evidence="3" id="KW-1185">Reference proteome</keyword>
<reference evidence="2" key="1">
    <citation type="submission" date="2023-04" db="EMBL/GenBank/DDBJ databases">
        <title>Candida boidinii NBRC 10035.</title>
        <authorList>
            <person name="Ichikawa N."/>
            <person name="Sato H."/>
            <person name="Tonouchi N."/>
        </authorList>
    </citation>
    <scope>NUCLEOTIDE SEQUENCE</scope>
    <source>
        <strain evidence="2">NBRC 10035</strain>
    </source>
</reference>
<feature type="region of interest" description="Disordered" evidence="1">
    <location>
        <begin position="518"/>
        <end position="546"/>
    </location>
</feature>
<accession>A0A9W6SU66</accession>
<evidence type="ECO:0000313" key="2">
    <source>
        <dbReference type="EMBL" id="GME67303.1"/>
    </source>
</evidence>
<evidence type="ECO:0000256" key="1">
    <source>
        <dbReference type="SAM" id="MobiDB-lite"/>
    </source>
</evidence>
<dbReference type="Pfam" id="PF09295">
    <property type="entry name" value="ChAPs"/>
    <property type="match status" value="1"/>
</dbReference>
<dbReference type="AlphaFoldDB" id="A0A9W6SU66"/>
<organism evidence="2 3">
    <name type="scientific">Candida boidinii</name>
    <name type="common">Yeast</name>
    <dbReference type="NCBI Taxonomy" id="5477"/>
    <lineage>
        <taxon>Eukaryota</taxon>
        <taxon>Fungi</taxon>
        <taxon>Dikarya</taxon>
        <taxon>Ascomycota</taxon>
        <taxon>Saccharomycotina</taxon>
        <taxon>Pichiomycetes</taxon>
        <taxon>Pichiales</taxon>
        <taxon>Pichiaceae</taxon>
        <taxon>Ogataea</taxon>
        <taxon>Ogataea/Candida clade</taxon>
    </lineage>
</organism>
<gene>
    <name evidence="2" type="ORF">Cboi02_000072900</name>
</gene>
<dbReference type="GO" id="GO:0034044">
    <property type="term" value="C:exomer complex"/>
    <property type="evidence" value="ECO:0007669"/>
    <property type="project" value="UniProtKB-ARBA"/>
</dbReference>
<proteinExistence type="predicted"/>